<sequence length="208" mass="23610">MDFKIIVATANHTKYAPAISAMISEASRKRGTGIANRTAAYIEQKMQEKHAILALYRGTVAGFCYIETWSHHKYVANSGLIVANHFQHQGLAAKIKTKAFELSKSLYPDSKLFGITTSLPVMKINSALGYKPVTFSELTDDKDFWKGCQGCKNIDILKRNDHKMCLCTGMLYQPNGEIKMAPEPKKKRWKQFKSFFVERAKRLKKLKI</sequence>
<accession>A0A3B0UGW2</accession>
<evidence type="ECO:0000313" key="1">
    <source>
        <dbReference type="EMBL" id="VAW25792.1"/>
    </source>
</evidence>
<dbReference type="GO" id="GO:0016740">
    <property type="term" value="F:transferase activity"/>
    <property type="evidence" value="ECO:0007669"/>
    <property type="project" value="UniProtKB-KW"/>
</dbReference>
<dbReference type="Gene3D" id="3.40.630.30">
    <property type="match status" value="1"/>
</dbReference>
<dbReference type="SUPFAM" id="SSF55729">
    <property type="entry name" value="Acyl-CoA N-acyltransferases (Nat)"/>
    <property type="match status" value="1"/>
</dbReference>
<gene>
    <name evidence="1" type="ORF">MNBD_BACTEROID06-1487</name>
</gene>
<reference evidence="1" key="1">
    <citation type="submission" date="2018-06" db="EMBL/GenBank/DDBJ databases">
        <authorList>
            <person name="Zhirakovskaya E."/>
        </authorList>
    </citation>
    <scope>NUCLEOTIDE SEQUENCE</scope>
</reference>
<proteinExistence type="predicted"/>
<protein>
    <submittedName>
        <fullName evidence="1">N-acetyl-L-citrulline:glutamate N-acetyltransferase</fullName>
    </submittedName>
</protein>
<dbReference type="AlphaFoldDB" id="A0A3B0UGW2"/>
<organism evidence="1">
    <name type="scientific">hydrothermal vent metagenome</name>
    <dbReference type="NCBI Taxonomy" id="652676"/>
    <lineage>
        <taxon>unclassified sequences</taxon>
        <taxon>metagenomes</taxon>
        <taxon>ecological metagenomes</taxon>
    </lineage>
</organism>
<keyword evidence="1" id="KW-0808">Transferase</keyword>
<dbReference type="InterPro" id="IPR016181">
    <property type="entry name" value="Acyl_CoA_acyltransferase"/>
</dbReference>
<name>A0A3B0UGW2_9ZZZZ</name>
<dbReference type="EMBL" id="UOES01000020">
    <property type="protein sequence ID" value="VAW25792.1"/>
    <property type="molecule type" value="Genomic_DNA"/>
</dbReference>